<dbReference type="InterPro" id="IPR036259">
    <property type="entry name" value="MFS_trans_sf"/>
</dbReference>
<keyword evidence="5 7" id="KW-1133">Transmembrane helix</keyword>
<dbReference type="CDD" id="cd06173">
    <property type="entry name" value="MFS_MefA_like"/>
    <property type="match status" value="1"/>
</dbReference>
<feature type="transmembrane region" description="Helical" evidence="7">
    <location>
        <begin position="166"/>
        <end position="191"/>
    </location>
</feature>
<dbReference type="GO" id="GO:0022857">
    <property type="term" value="F:transmembrane transporter activity"/>
    <property type="evidence" value="ECO:0007669"/>
    <property type="project" value="InterPro"/>
</dbReference>
<evidence type="ECO:0000256" key="7">
    <source>
        <dbReference type="SAM" id="Phobius"/>
    </source>
</evidence>
<comment type="subcellular location">
    <subcellularLocation>
        <location evidence="1">Cell membrane</location>
        <topology evidence="1">Multi-pass membrane protein</topology>
    </subcellularLocation>
</comment>
<protein>
    <submittedName>
        <fullName evidence="9">MFS transporter</fullName>
    </submittedName>
</protein>
<comment type="caution">
    <text evidence="9">The sequence shown here is derived from an EMBL/GenBank/DDBJ whole genome shotgun (WGS) entry which is preliminary data.</text>
</comment>
<keyword evidence="4 7" id="KW-0812">Transmembrane</keyword>
<organism evidence="9 10">
    <name type="scientific">Flexivirga caeni</name>
    <dbReference type="NCBI Taxonomy" id="2294115"/>
    <lineage>
        <taxon>Bacteria</taxon>
        <taxon>Bacillati</taxon>
        <taxon>Actinomycetota</taxon>
        <taxon>Actinomycetes</taxon>
        <taxon>Micrococcales</taxon>
        <taxon>Dermacoccaceae</taxon>
        <taxon>Flexivirga</taxon>
    </lineage>
</organism>
<dbReference type="OrthoDB" id="145388at2"/>
<dbReference type="Proteomes" id="UP000271678">
    <property type="component" value="Unassembled WGS sequence"/>
</dbReference>
<dbReference type="SUPFAM" id="SSF103473">
    <property type="entry name" value="MFS general substrate transporter"/>
    <property type="match status" value="1"/>
</dbReference>
<evidence type="ECO:0000256" key="6">
    <source>
        <dbReference type="ARBA" id="ARBA00023136"/>
    </source>
</evidence>
<dbReference type="PROSITE" id="PS50850">
    <property type="entry name" value="MFS"/>
    <property type="match status" value="1"/>
</dbReference>
<evidence type="ECO:0000256" key="2">
    <source>
        <dbReference type="ARBA" id="ARBA00022448"/>
    </source>
</evidence>
<dbReference type="Pfam" id="PF05977">
    <property type="entry name" value="MFS_3"/>
    <property type="match status" value="1"/>
</dbReference>
<dbReference type="AlphaFoldDB" id="A0A3M9MHH1"/>
<keyword evidence="3" id="KW-1003">Cell membrane</keyword>
<feature type="domain" description="Major facilitator superfamily (MFS) profile" evidence="8">
    <location>
        <begin position="1"/>
        <end position="405"/>
    </location>
</feature>
<feature type="transmembrane region" description="Helical" evidence="7">
    <location>
        <begin position="50"/>
        <end position="69"/>
    </location>
</feature>
<feature type="transmembrane region" description="Helical" evidence="7">
    <location>
        <begin position="354"/>
        <end position="374"/>
    </location>
</feature>
<feature type="transmembrane region" description="Helical" evidence="7">
    <location>
        <begin position="81"/>
        <end position="100"/>
    </location>
</feature>
<name>A0A3M9MHH1_9MICO</name>
<evidence type="ECO:0000313" key="9">
    <source>
        <dbReference type="EMBL" id="RNI24597.1"/>
    </source>
</evidence>
<dbReference type="EMBL" id="RJJQ01000002">
    <property type="protein sequence ID" value="RNI24597.1"/>
    <property type="molecule type" value="Genomic_DNA"/>
</dbReference>
<evidence type="ECO:0000256" key="4">
    <source>
        <dbReference type="ARBA" id="ARBA00022692"/>
    </source>
</evidence>
<reference evidence="9 10" key="1">
    <citation type="submission" date="2018-11" db="EMBL/GenBank/DDBJ databases">
        <title>Draft genome of Simplicispira Flexivirga sp. BO-16.</title>
        <authorList>
            <person name="Im W.T."/>
        </authorList>
    </citation>
    <scope>NUCLEOTIDE SEQUENCE [LARGE SCALE GENOMIC DNA]</scope>
    <source>
        <strain evidence="9 10">BO-16</strain>
    </source>
</reference>
<dbReference type="PANTHER" id="PTHR23513">
    <property type="entry name" value="INTEGRAL MEMBRANE EFFLUX PROTEIN-RELATED"/>
    <property type="match status" value="1"/>
</dbReference>
<feature type="transmembrane region" description="Helical" evidence="7">
    <location>
        <begin position="227"/>
        <end position="253"/>
    </location>
</feature>
<dbReference type="GO" id="GO:0005886">
    <property type="term" value="C:plasma membrane"/>
    <property type="evidence" value="ECO:0007669"/>
    <property type="project" value="UniProtKB-SubCell"/>
</dbReference>
<feature type="transmembrane region" description="Helical" evidence="7">
    <location>
        <begin position="288"/>
        <end position="305"/>
    </location>
</feature>
<accession>A0A3M9MHH1</accession>
<keyword evidence="2" id="KW-0813">Transport</keyword>
<evidence type="ECO:0000313" key="10">
    <source>
        <dbReference type="Proteomes" id="UP000271678"/>
    </source>
</evidence>
<evidence type="ECO:0000256" key="3">
    <source>
        <dbReference type="ARBA" id="ARBA00022475"/>
    </source>
</evidence>
<proteinExistence type="predicted"/>
<keyword evidence="10" id="KW-1185">Reference proteome</keyword>
<dbReference type="InterPro" id="IPR020846">
    <property type="entry name" value="MFS_dom"/>
</dbReference>
<feature type="transmembrane region" description="Helical" evidence="7">
    <location>
        <begin position="20"/>
        <end position="43"/>
    </location>
</feature>
<feature type="transmembrane region" description="Helical" evidence="7">
    <location>
        <begin position="311"/>
        <end position="333"/>
    </location>
</feature>
<sequence length="405" mass="42915">MTTTAEDSRLKLPGKFWRLWWASTVDTVGDGAFAVAVPLLAVSLTRDSRLIAVVSAASFLPWLLVSLPVGAIVDRRDRTRLMWTSQVFQVVIVSVAAILIGLHRFDIAALAAVAFVLGVAEVVFGNASQAVLPEIVPKSLLHKANGYQSTTARVGQTFVGPPIGSFLFALSAVFAFWMNAASFAVSAAMLAGLTVSRRTTSVTHQPMTGAIKKGLSFLLRDRLLRTLAILLSVNTFCFQMGQVTLVLLATRVLHLSPRGYGIVLAVAAIGGILGGLTNARIVTRLGEFRAVVVSLTINALAFVAISASSDAVVLALSLAVSAFTTTLWSIATVTLRQQRVPNQLFGRVNSVYRMLGWGLMPLGALVGGFVAHGIGNRTPYAVAGIIRGLALLAALPALRSAIRTK</sequence>
<keyword evidence="6 7" id="KW-0472">Membrane</keyword>
<evidence type="ECO:0000256" key="5">
    <source>
        <dbReference type="ARBA" id="ARBA00022989"/>
    </source>
</evidence>
<dbReference type="InterPro" id="IPR010290">
    <property type="entry name" value="TM_effector"/>
</dbReference>
<feature type="transmembrane region" description="Helical" evidence="7">
    <location>
        <begin position="107"/>
        <end position="127"/>
    </location>
</feature>
<evidence type="ECO:0000256" key="1">
    <source>
        <dbReference type="ARBA" id="ARBA00004651"/>
    </source>
</evidence>
<dbReference type="Gene3D" id="1.20.1250.20">
    <property type="entry name" value="MFS general substrate transporter like domains"/>
    <property type="match status" value="1"/>
</dbReference>
<gene>
    <name evidence="9" type="ORF">EFY87_02455</name>
</gene>
<dbReference type="PANTHER" id="PTHR23513:SF6">
    <property type="entry name" value="MAJOR FACILITATOR SUPERFAMILY ASSOCIATED DOMAIN-CONTAINING PROTEIN"/>
    <property type="match status" value="1"/>
</dbReference>
<feature type="transmembrane region" description="Helical" evidence="7">
    <location>
        <begin position="380"/>
        <end position="398"/>
    </location>
</feature>
<feature type="transmembrane region" description="Helical" evidence="7">
    <location>
        <begin position="259"/>
        <end position="276"/>
    </location>
</feature>
<evidence type="ECO:0000259" key="8">
    <source>
        <dbReference type="PROSITE" id="PS50850"/>
    </source>
</evidence>
<dbReference type="RefSeq" id="WP_123269891.1">
    <property type="nucleotide sequence ID" value="NZ_RJJQ01000002.1"/>
</dbReference>